<gene>
    <name evidence="3" type="ORF">DWB62_018845</name>
    <name evidence="2" type="ORF">GNY23_18845</name>
</gene>
<comment type="caution">
    <text evidence="2">The sequence shown here is derived from an EMBL/GenBank/DDBJ whole genome shotgun (WGS) entry which is preliminary data.</text>
</comment>
<keyword evidence="1" id="KW-0812">Transmembrane</keyword>
<reference evidence="3 4" key="1">
    <citation type="submission" date="2019-11" db="EMBL/GenBank/DDBJ databases">
        <title>Draft genome sequence of Labilibaculum sp. strain SYP isolated from Black Sea.</title>
        <authorList>
            <person name="Yadav S."/>
            <person name="Villanueva L."/>
        </authorList>
    </citation>
    <scope>NUCLEOTIDE SEQUENCE [LARGE SCALE GENOMIC DNA]</scope>
    <source>
        <strain evidence="3 4">44</strain>
    </source>
</reference>
<proteinExistence type="predicted"/>
<evidence type="ECO:0000313" key="4">
    <source>
        <dbReference type="Proteomes" id="UP000285951"/>
    </source>
</evidence>
<reference evidence="2 5" key="2">
    <citation type="submission" date="2019-12" db="EMBL/GenBank/DDBJ databases">
        <title>Draft genome sequence of Labilibaculum sp. strain 44 isolated from deep waters of Black Sea.</title>
        <authorList>
            <person name="Yadav S."/>
            <person name="Villanueva L."/>
        </authorList>
    </citation>
    <scope>NUCLEOTIDE SEQUENCE [LARGE SCALE GENOMIC DNA]</scope>
    <source>
        <strain evidence="2 5">44</strain>
    </source>
</reference>
<feature type="transmembrane region" description="Helical" evidence="1">
    <location>
        <begin position="12"/>
        <end position="33"/>
    </location>
</feature>
<organism evidence="2 5">
    <name type="scientific">Labilibaculum euxinus</name>
    <dbReference type="NCBI Taxonomy" id="2686357"/>
    <lineage>
        <taxon>Bacteria</taxon>
        <taxon>Pseudomonadati</taxon>
        <taxon>Bacteroidota</taxon>
        <taxon>Bacteroidia</taxon>
        <taxon>Marinilabiliales</taxon>
        <taxon>Marinifilaceae</taxon>
        <taxon>Labilibaculum</taxon>
    </lineage>
</organism>
<keyword evidence="1" id="KW-0472">Membrane</keyword>
<evidence type="ECO:0000256" key="1">
    <source>
        <dbReference type="SAM" id="Phobius"/>
    </source>
</evidence>
<dbReference type="RefSeq" id="WP_156197231.1">
    <property type="nucleotide sequence ID" value="NZ_QTZN02000065.1"/>
</dbReference>
<dbReference type="Proteomes" id="UP000285951">
    <property type="component" value="Unassembled WGS sequence"/>
</dbReference>
<dbReference type="AlphaFoldDB" id="A0A7M4DB46"/>
<accession>A0A7M4DB46</accession>
<protein>
    <submittedName>
        <fullName evidence="2">Uncharacterized protein</fullName>
    </submittedName>
</protein>
<keyword evidence="1" id="KW-1133">Transmembrane helix</keyword>
<keyword evidence="4" id="KW-1185">Reference proteome</keyword>
<sequence length="358" mass="41896">MKNTKKTRVTLWVSAISLLTVIIICTVNVITITKEPILFSIDFENKHQIISSYGVLIGAILTFLSIIFVLYNIIQQQSQYENDKALEQQKNDNQLLDRLKLFVGLTNEVIKNISQTGSEMKKFYLAESKSPLLGNFLQFVSDKSYYRILELDYLTNYQSFQRYLGEEKESDFITIYNTLDFYGDSIKELQDKMSSYLDKKQNDREGLGKDLKAIIDTSVKVTSTIKRQFPNEYEKNEWYKLFNNLVLEYYAHLREDKRSKTETDLTDFNNNLLKEFVERHVEIISPKYTELIDEVGHKVADLRKDIEALKQYCTQMASSIKERHEEYFIETSKTFVKLNSLKSKLEQIIEKTVGDNLV</sequence>
<evidence type="ECO:0000313" key="2">
    <source>
        <dbReference type="EMBL" id="MUP39875.1"/>
    </source>
</evidence>
<dbReference type="OrthoDB" id="1237135at2"/>
<name>A0A7M4DB46_9BACT</name>
<dbReference type="EMBL" id="QTZN02000065">
    <property type="protein sequence ID" value="MVB09080.1"/>
    <property type="molecule type" value="Genomic_DNA"/>
</dbReference>
<evidence type="ECO:0000313" key="3">
    <source>
        <dbReference type="EMBL" id="MVB09080.1"/>
    </source>
</evidence>
<dbReference type="EMBL" id="WOTW01000065">
    <property type="protein sequence ID" value="MUP39875.1"/>
    <property type="molecule type" value="Genomic_DNA"/>
</dbReference>
<feature type="transmembrane region" description="Helical" evidence="1">
    <location>
        <begin position="53"/>
        <end position="74"/>
    </location>
</feature>
<dbReference type="Proteomes" id="UP000462449">
    <property type="component" value="Unassembled WGS sequence"/>
</dbReference>
<evidence type="ECO:0000313" key="5">
    <source>
        <dbReference type="Proteomes" id="UP000462449"/>
    </source>
</evidence>